<dbReference type="InterPro" id="IPR051360">
    <property type="entry name" value="Neuronal_Pentraxin_Related"/>
</dbReference>
<dbReference type="AlphaFoldDB" id="A0AAE1FU89"/>
<evidence type="ECO:0000256" key="1">
    <source>
        <dbReference type="ARBA" id="ARBA00001913"/>
    </source>
</evidence>
<name>A0AAE1FU89_PETCI</name>
<dbReference type="PROSITE" id="PS51828">
    <property type="entry name" value="PTX_2"/>
    <property type="match status" value="1"/>
</dbReference>
<gene>
    <name evidence="9" type="ORF">Pcinc_014872</name>
</gene>
<feature type="domain" description="Pentraxin (PTX)" evidence="8">
    <location>
        <begin position="101"/>
        <end position="318"/>
    </location>
</feature>
<evidence type="ECO:0000256" key="4">
    <source>
        <dbReference type="ARBA" id="ARBA00023157"/>
    </source>
</evidence>
<dbReference type="PANTHER" id="PTHR19277">
    <property type="entry name" value="PENTRAXIN"/>
    <property type="match status" value="1"/>
</dbReference>
<dbReference type="PANTHER" id="PTHR19277:SF125">
    <property type="entry name" value="B6"/>
    <property type="match status" value="1"/>
</dbReference>
<evidence type="ECO:0000313" key="9">
    <source>
        <dbReference type="EMBL" id="KAK3880649.1"/>
    </source>
</evidence>
<comment type="caution">
    <text evidence="9">The sequence shown here is derived from an EMBL/GenBank/DDBJ whole genome shotgun (WGS) entry which is preliminary data.</text>
</comment>
<evidence type="ECO:0000313" key="10">
    <source>
        <dbReference type="Proteomes" id="UP001286313"/>
    </source>
</evidence>
<sequence length="321" mass="35203">MQATPCSVPPPPDLIPRLASPRLASQTSSHCVNRKPQIMKVIPPPPPPSPPPPPPPPPSPPAPPPPQPPTSPFRYAMPAQDSSGEYWGGTKGAPQLCTQNGLPKLMLNQTGYVQYCHYMTDIPTMTSFTLHFWFHLLDASRTSTMFNYGLDEGRNTNNLTVQLESGFPQYWRLEINDVLVIRVPSPLVRVGEWHHALVSWQSLTGQWSVFLDGDLVESGSSVQSRGLVVPGGGNAVSGQHQNTLHNGEDVGQGLEGWMTLLQLSREPLYQPDSDAIKRYVKVLATFCSKDVGGDIIGWRVTPRKGYGGIMETPGRQTCGYF</sequence>
<comment type="cofactor">
    <cofactor evidence="1">
        <name>Ca(2+)</name>
        <dbReference type="ChEBI" id="CHEBI:29108"/>
    </cofactor>
</comment>
<keyword evidence="3" id="KW-0106">Calcium</keyword>
<reference evidence="9" key="1">
    <citation type="submission" date="2023-10" db="EMBL/GenBank/DDBJ databases">
        <title>Genome assemblies of two species of porcelain crab, Petrolisthes cinctipes and Petrolisthes manimaculis (Anomura: Porcellanidae).</title>
        <authorList>
            <person name="Angst P."/>
        </authorList>
    </citation>
    <scope>NUCLEOTIDE SEQUENCE</scope>
    <source>
        <strain evidence="9">PB745_01</strain>
        <tissue evidence="9">Gill</tissue>
    </source>
</reference>
<evidence type="ECO:0000259" key="8">
    <source>
        <dbReference type="PROSITE" id="PS51828"/>
    </source>
</evidence>
<dbReference type="GO" id="GO:0046872">
    <property type="term" value="F:metal ion binding"/>
    <property type="evidence" value="ECO:0007669"/>
    <property type="project" value="UniProtKB-KW"/>
</dbReference>
<proteinExistence type="predicted"/>
<dbReference type="EMBL" id="JAWQEG010001305">
    <property type="protein sequence ID" value="KAK3880649.1"/>
    <property type="molecule type" value="Genomic_DNA"/>
</dbReference>
<keyword evidence="2" id="KW-0479">Metal-binding</keyword>
<feature type="compositionally biased region" description="Pro residues" evidence="7">
    <location>
        <begin position="42"/>
        <end position="71"/>
    </location>
</feature>
<keyword evidence="10" id="KW-1185">Reference proteome</keyword>
<accession>A0AAE1FU89</accession>
<dbReference type="Gene3D" id="2.60.120.200">
    <property type="match status" value="1"/>
</dbReference>
<dbReference type="Pfam" id="PF00354">
    <property type="entry name" value="Pentaxin"/>
    <property type="match status" value="1"/>
</dbReference>
<dbReference type="Proteomes" id="UP001286313">
    <property type="component" value="Unassembled WGS sequence"/>
</dbReference>
<feature type="region of interest" description="Disordered" evidence="7">
    <location>
        <begin position="1"/>
        <end position="85"/>
    </location>
</feature>
<organism evidence="9 10">
    <name type="scientific">Petrolisthes cinctipes</name>
    <name type="common">Flat porcelain crab</name>
    <dbReference type="NCBI Taxonomy" id="88211"/>
    <lineage>
        <taxon>Eukaryota</taxon>
        <taxon>Metazoa</taxon>
        <taxon>Ecdysozoa</taxon>
        <taxon>Arthropoda</taxon>
        <taxon>Crustacea</taxon>
        <taxon>Multicrustacea</taxon>
        <taxon>Malacostraca</taxon>
        <taxon>Eumalacostraca</taxon>
        <taxon>Eucarida</taxon>
        <taxon>Decapoda</taxon>
        <taxon>Pleocyemata</taxon>
        <taxon>Anomura</taxon>
        <taxon>Galatheoidea</taxon>
        <taxon>Porcellanidae</taxon>
        <taxon>Petrolisthes</taxon>
    </lineage>
</organism>
<dbReference type="SMART" id="SM00159">
    <property type="entry name" value="PTX"/>
    <property type="match status" value="1"/>
</dbReference>
<dbReference type="InterPro" id="IPR001759">
    <property type="entry name" value="PTX_dom"/>
</dbReference>
<evidence type="ECO:0000256" key="6">
    <source>
        <dbReference type="PROSITE-ProRule" id="PRU01172"/>
    </source>
</evidence>
<protein>
    <recommendedName>
        <fullName evidence="8">Pentraxin (PTX) domain-containing protein</fullName>
    </recommendedName>
</protein>
<keyword evidence="4" id="KW-1015">Disulfide bond</keyword>
<comment type="caution">
    <text evidence="6">Lacks conserved residue(s) required for the propagation of feature annotation.</text>
</comment>
<evidence type="ECO:0000256" key="2">
    <source>
        <dbReference type="ARBA" id="ARBA00022723"/>
    </source>
</evidence>
<dbReference type="SUPFAM" id="SSF49899">
    <property type="entry name" value="Concanavalin A-like lectins/glucanases"/>
    <property type="match status" value="1"/>
</dbReference>
<evidence type="ECO:0000256" key="5">
    <source>
        <dbReference type="ARBA" id="ARBA00023180"/>
    </source>
</evidence>
<dbReference type="InterPro" id="IPR013320">
    <property type="entry name" value="ConA-like_dom_sf"/>
</dbReference>
<keyword evidence="5" id="KW-0325">Glycoprotein</keyword>
<evidence type="ECO:0000256" key="7">
    <source>
        <dbReference type="SAM" id="MobiDB-lite"/>
    </source>
</evidence>
<evidence type="ECO:0000256" key="3">
    <source>
        <dbReference type="ARBA" id="ARBA00022837"/>
    </source>
</evidence>